<reference evidence="8" key="1">
    <citation type="submission" date="2021-04" db="EMBL/GenBank/DDBJ databases">
        <authorList>
            <person name="Rodrigo-Torres L."/>
            <person name="Arahal R. D."/>
            <person name="Lucena T."/>
        </authorList>
    </citation>
    <scope>NUCLEOTIDE SEQUENCE</scope>
    <source>
        <strain evidence="8">AS29M-1</strain>
    </source>
</reference>
<evidence type="ECO:0000259" key="6">
    <source>
        <dbReference type="PROSITE" id="PS51898"/>
    </source>
</evidence>
<dbReference type="PANTHER" id="PTHR30349:SF41">
    <property type="entry name" value="INTEGRASE_RECOMBINASE PROTEIN MJ0367-RELATED"/>
    <property type="match status" value="1"/>
</dbReference>
<dbReference type="Gene3D" id="1.10.443.10">
    <property type="entry name" value="Intergrase catalytic core"/>
    <property type="match status" value="1"/>
</dbReference>
<name>A0A916NAR5_9FLAO</name>
<dbReference type="Pfam" id="PF00589">
    <property type="entry name" value="Phage_integrase"/>
    <property type="match status" value="1"/>
</dbReference>
<dbReference type="PROSITE" id="PS51900">
    <property type="entry name" value="CB"/>
    <property type="match status" value="1"/>
</dbReference>
<keyword evidence="4" id="KW-0233">DNA recombination</keyword>
<dbReference type="InterPro" id="IPR010998">
    <property type="entry name" value="Integrase_recombinase_N"/>
</dbReference>
<evidence type="ECO:0000313" key="8">
    <source>
        <dbReference type="EMBL" id="CAG5081267.1"/>
    </source>
</evidence>
<evidence type="ECO:0000256" key="1">
    <source>
        <dbReference type="ARBA" id="ARBA00008857"/>
    </source>
</evidence>
<dbReference type="InterPro" id="IPR044068">
    <property type="entry name" value="CB"/>
</dbReference>
<evidence type="ECO:0000256" key="2">
    <source>
        <dbReference type="ARBA" id="ARBA00022908"/>
    </source>
</evidence>
<protein>
    <submittedName>
        <fullName evidence="8">Tyrosine recombinase XerC</fullName>
    </submittedName>
</protein>
<dbReference type="Gene3D" id="1.10.150.130">
    <property type="match status" value="1"/>
</dbReference>
<organism evidence="8 9">
    <name type="scientific">Parvicella tangerina</name>
    <dbReference type="NCBI Taxonomy" id="2829795"/>
    <lineage>
        <taxon>Bacteria</taxon>
        <taxon>Pseudomonadati</taxon>
        <taxon>Bacteroidota</taxon>
        <taxon>Flavobacteriia</taxon>
        <taxon>Flavobacteriales</taxon>
        <taxon>Parvicellaceae</taxon>
        <taxon>Parvicella</taxon>
    </lineage>
</organism>
<dbReference type="InterPro" id="IPR013762">
    <property type="entry name" value="Integrase-like_cat_sf"/>
</dbReference>
<evidence type="ECO:0000259" key="7">
    <source>
        <dbReference type="PROSITE" id="PS51900"/>
    </source>
</evidence>
<dbReference type="KEGG" id="ptan:CRYO30217_01578"/>
<evidence type="ECO:0000313" key="9">
    <source>
        <dbReference type="Proteomes" id="UP000683507"/>
    </source>
</evidence>
<dbReference type="InterPro" id="IPR002104">
    <property type="entry name" value="Integrase_catalytic"/>
</dbReference>
<dbReference type="CDD" id="cd00397">
    <property type="entry name" value="DNA_BRE_C"/>
    <property type="match status" value="1"/>
</dbReference>
<keyword evidence="9" id="KW-1185">Reference proteome</keyword>
<dbReference type="GO" id="GO:0006310">
    <property type="term" value="P:DNA recombination"/>
    <property type="evidence" value="ECO:0007669"/>
    <property type="project" value="UniProtKB-KW"/>
</dbReference>
<dbReference type="RefSeq" id="WP_258541777.1">
    <property type="nucleotide sequence ID" value="NZ_OU015584.1"/>
</dbReference>
<dbReference type="GO" id="GO:0015074">
    <property type="term" value="P:DNA integration"/>
    <property type="evidence" value="ECO:0007669"/>
    <property type="project" value="UniProtKB-KW"/>
</dbReference>
<gene>
    <name evidence="8" type="primary">xerC_4</name>
    <name evidence="8" type="ORF">CRYO30217_01578</name>
</gene>
<feature type="domain" description="Core-binding (CB)" evidence="7">
    <location>
        <begin position="1"/>
        <end position="76"/>
    </location>
</feature>
<evidence type="ECO:0000256" key="5">
    <source>
        <dbReference type="PROSITE-ProRule" id="PRU01248"/>
    </source>
</evidence>
<sequence>MRKETLEQFIYSTHTSKTADSYLRSITKFTAQVPNAPEAQYRDIVEYMVGIQKKYKDSATPTRILAAIKRYYDYLQLMGERNDHPCRRFTVKVNSNRTIRFGELFTPDELELMLNKEERYKVLKQRNIAVVSLLIYQGLTIDELVRLTVNDIDLDNATVYVKASKKNARRTLQMNSKQILIFLKYIETRKELIQRNSDKLLLSIRGVPISGDGINSIVEGFKPLFTDRNLNPKTIRMSVIANWLNVNKRPLDEVQLMAGHRWPSSTERYIRKDLTEQRELINKFHPLND</sequence>
<dbReference type="InterPro" id="IPR011010">
    <property type="entry name" value="DNA_brk_join_enz"/>
</dbReference>
<accession>A0A916NAR5</accession>
<dbReference type="PANTHER" id="PTHR30349">
    <property type="entry name" value="PHAGE INTEGRASE-RELATED"/>
    <property type="match status" value="1"/>
</dbReference>
<proteinExistence type="inferred from homology"/>
<keyword evidence="2" id="KW-0229">DNA integration</keyword>
<dbReference type="SUPFAM" id="SSF56349">
    <property type="entry name" value="DNA breaking-rejoining enzymes"/>
    <property type="match status" value="1"/>
</dbReference>
<keyword evidence="3 5" id="KW-0238">DNA-binding</keyword>
<dbReference type="PROSITE" id="PS51898">
    <property type="entry name" value="TYR_RECOMBINASE"/>
    <property type="match status" value="1"/>
</dbReference>
<feature type="domain" description="Tyr recombinase" evidence="6">
    <location>
        <begin position="100"/>
        <end position="282"/>
    </location>
</feature>
<dbReference type="AlphaFoldDB" id="A0A916NAR5"/>
<dbReference type="InterPro" id="IPR050090">
    <property type="entry name" value="Tyrosine_recombinase_XerCD"/>
</dbReference>
<evidence type="ECO:0000256" key="3">
    <source>
        <dbReference type="ARBA" id="ARBA00023125"/>
    </source>
</evidence>
<dbReference type="Proteomes" id="UP000683507">
    <property type="component" value="Chromosome"/>
</dbReference>
<evidence type="ECO:0000256" key="4">
    <source>
        <dbReference type="ARBA" id="ARBA00023172"/>
    </source>
</evidence>
<dbReference type="GO" id="GO:0003677">
    <property type="term" value="F:DNA binding"/>
    <property type="evidence" value="ECO:0007669"/>
    <property type="project" value="UniProtKB-UniRule"/>
</dbReference>
<dbReference type="EMBL" id="OU015584">
    <property type="protein sequence ID" value="CAG5081267.1"/>
    <property type="molecule type" value="Genomic_DNA"/>
</dbReference>
<comment type="similarity">
    <text evidence="1">Belongs to the 'phage' integrase family.</text>
</comment>